<keyword evidence="2" id="KW-0238">DNA-binding</keyword>
<dbReference type="InterPro" id="IPR009057">
    <property type="entry name" value="Homeodomain-like_sf"/>
</dbReference>
<sequence length="333" mass="35645">MELPCVFPSLEDSDSEEDVTPFLLSNAPQLLGLDSLAGLDLGGLLQRLASRPRDTGSQASLRGLELPPAEELFADLDPRPVMETVPGGQDKSGCISAESLSEPAGSNPSTGGTNTPAAGDAAGPFLSSRKHRKTRALASEPGLPTVFIDVRPGRLSGKEDDAQSEPESEELSSASEGELASMSAEWQADSDAKHTQQKAAKGQEGLQMEFQLPARIKLPEVQNTFGLSGDNNASTKGQPWTEDEHIRFLQGLNTFGKGKWRQIARTSLLGSKTPTQVASHAQKYFSRQNGKTKRASRFTSIELNVQRNEAARATIASSAKAATSVYFQTLYVS</sequence>
<dbReference type="AlphaFoldDB" id="A0AAW1NM58"/>
<gene>
    <name evidence="9" type="ORF">WJX73_003112</name>
</gene>
<dbReference type="Gene3D" id="1.10.10.60">
    <property type="entry name" value="Homeodomain-like"/>
    <property type="match status" value="1"/>
</dbReference>
<dbReference type="SUPFAM" id="SSF46689">
    <property type="entry name" value="Homeodomain-like"/>
    <property type="match status" value="1"/>
</dbReference>
<dbReference type="InterPro" id="IPR052245">
    <property type="entry name" value="Plant_Stress_Dev_TF"/>
</dbReference>
<evidence type="ECO:0000259" key="6">
    <source>
        <dbReference type="PROSITE" id="PS50090"/>
    </source>
</evidence>
<feature type="region of interest" description="Disordered" evidence="5">
    <location>
        <begin position="49"/>
        <end position="203"/>
    </location>
</feature>
<reference evidence="9 10" key="1">
    <citation type="journal article" date="2024" name="Nat. Commun.">
        <title>Phylogenomics reveals the evolutionary origins of lichenization in chlorophyte algae.</title>
        <authorList>
            <person name="Puginier C."/>
            <person name="Libourel C."/>
            <person name="Otte J."/>
            <person name="Skaloud P."/>
            <person name="Haon M."/>
            <person name="Grisel S."/>
            <person name="Petersen M."/>
            <person name="Berrin J.G."/>
            <person name="Delaux P.M."/>
            <person name="Dal Grande F."/>
            <person name="Keller J."/>
        </authorList>
    </citation>
    <scope>NUCLEOTIDE SEQUENCE [LARGE SCALE GENOMIC DNA]</scope>
    <source>
        <strain evidence="9 10">SAG 2036</strain>
    </source>
</reference>
<keyword evidence="10" id="KW-1185">Reference proteome</keyword>
<dbReference type="PROSITE" id="PS51294">
    <property type="entry name" value="HTH_MYB"/>
    <property type="match status" value="1"/>
</dbReference>
<evidence type="ECO:0000256" key="2">
    <source>
        <dbReference type="ARBA" id="ARBA00023125"/>
    </source>
</evidence>
<comment type="caution">
    <text evidence="9">The sequence shown here is derived from an EMBL/GenBank/DDBJ whole genome shotgun (WGS) entry which is preliminary data.</text>
</comment>
<name>A0AAW1NM58_9CHLO</name>
<evidence type="ECO:0000256" key="3">
    <source>
        <dbReference type="ARBA" id="ARBA00023163"/>
    </source>
</evidence>
<feature type="domain" description="HTH myb-type" evidence="8">
    <location>
        <begin position="232"/>
        <end position="289"/>
    </location>
</feature>
<evidence type="ECO:0000256" key="4">
    <source>
        <dbReference type="ARBA" id="ARBA00023242"/>
    </source>
</evidence>
<protein>
    <submittedName>
        <fullName evidence="9">Uncharacterized protein</fullName>
    </submittedName>
</protein>
<dbReference type="EMBL" id="JALJOQ010000290">
    <property type="protein sequence ID" value="KAK9785854.1"/>
    <property type="molecule type" value="Genomic_DNA"/>
</dbReference>
<evidence type="ECO:0000256" key="1">
    <source>
        <dbReference type="ARBA" id="ARBA00023015"/>
    </source>
</evidence>
<dbReference type="InterPro" id="IPR001005">
    <property type="entry name" value="SANT/Myb"/>
</dbReference>
<dbReference type="SMART" id="SM00717">
    <property type="entry name" value="SANT"/>
    <property type="match status" value="1"/>
</dbReference>
<dbReference type="CDD" id="cd00167">
    <property type="entry name" value="SANT"/>
    <property type="match status" value="1"/>
</dbReference>
<accession>A0AAW1NM58</accession>
<feature type="domain" description="SANT" evidence="7">
    <location>
        <begin position="240"/>
        <end position="289"/>
    </location>
</feature>
<dbReference type="InterPro" id="IPR017884">
    <property type="entry name" value="SANT_dom"/>
</dbReference>
<dbReference type="NCBIfam" id="TIGR01557">
    <property type="entry name" value="myb_SHAQKYF"/>
    <property type="match status" value="1"/>
</dbReference>
<evidence type="ECO:0000259" key="7">
    <source>
        <dbReference type="PROSITE" id="PS51293"/>
    </source>
</evidence>
<evidence type="ECO:0000256" key="5">
    <source>
        <dbReference type="SAM" id="MobiDB-lite"/>
    </source>
</evidence>
<dbReference type="GO" id="GO:0003677">
    <property type="term" value="F:DNA binding"/>
    <property type="evidence" value="ECO:0007669"/>
    <property type="project" value="UniProtKB-KW"/>
</dbReference>
<evidence type="ECO:0000313" key="9">
    <source>
        <dbReference type="EMBL" id="KAK9785854.1"/>
    </source>
</evidence>
<keyword evidence="4" id="KW-0539">Nucleus</keyword>
<feature type="compositionally biased region" description="Low complexity" evidence="5">
    <location>
        <begin position="171"/>
        <end position="185"/>
    </location>
</feature>
<evidence type="ECO:0000259" key="8">
    <source>
        <dbReference type="PROSITE" id="PS51294"/>
    </source>
</evidence>
<evidence type="ECO:0000313" key="10">
    <source>
        <dbReference type="Proteomes" id="UP001465755"/>
    </source>
</evidence>
<dbReference type="Proteomes" id="UP001465755">
    <property type="component" value="Unassembled WGS sequence"/>
</dbReference>
<dbReference type="Pfam" id="PF00249">
    <property type="entry name" value="Myb_DNA-binding"/>
    <property type="match status" value="1"/>
</dbReference>
<keyword evidence="1" id="KW-0805">Transcription regulation</keyword>
<organism evidence="9 10">
    <name type="scientific">Symbiochloris irregularis</name>
    <dbReference type="NCBI Taxonomy" id="706552"/>
    <lineage>
        <taxon>Eukaryota</taxon>
        <taxon>Viridiplantae</taxon>
        <taxon>Chlorophyta</taxon>
        <taxon>core chlorophytes</taxon>
        <taxon>Trebouxiophyceae</taxon>
        <taxon>Trebouxiales</taxon>
        <taxon>Trebouxiaceae</taxon>
        <taxon>Symbiochloris</taxon>
    </lineage>
</organism>
<dbReference type="PANTHER" id="PTHR44191">
    <property type="entry name" value="TRANSCRIPTION FACTOR KUA1"/>
    <property type="match status" value="1"/>
</dbReference>
<dbReference type="InterPro" id="IPR006447">
    <property type="entry name" value="Myb_dom_plants"/>
</dbReference>
<dbReference type="PROSITE" id="PS50090">
    <property type="entry name" value="MYB_LIKE"/>
    <property type="match status" value="1"/>
</dbReference>
<dbReference type="PANTHER" id="PTHR44191:SF62">
    <property type="entry name" value="OS04G0341900 PROTEIN"/>
    <property type="match status" value="1"/>
</dbReference>
<dbReference type="InterPro" id="IPR017930">
    <property type="entry name" value="Myb_dom"/>
</dbReference>
<feature type="domain" description="Myb-like" evidence="6">
    <location>
        <begin position="232"/>
        <end position="285"/>
    </location>
</feature>
<dbReference type="PROSITE" id="PS51293">
    <property type="entry name" value="SANT"/>
    <property type="match status" value="1"/>
</dbReference>
<keyword evidence="3" id="KW-0804">Transcription</keyword>
<dbReference type="GO" id="GO:0006355">
    <property type="term" value="P:regulation of DNA-templated transcription"/>
    <property type="evidence" value="ECO:0007669"/>
    <property type="project" value="UniProtKB-ARBA"/>
</dbReference>
<feature type="compositionally biased region" description="Polar residues" evidence="5">
    <location>
        <begin position="104"/>
        <end position="116"/>
    </location>
</feature>
<proteinExistence type="predicted"/>